<proteinExistence type="predicted"/>
<evidence type="ECO:0000313" key="2">
    <source>
        <dbReference type="Proteomes" id="UP000037035"/>
    </source>
</evidence>
<gene>
    <name evidence="1" type="ORF">VP01_1800g5</name>
</gene>
<reference evidence="1 2" key="1">
    <citation type="submission" date="2015-08" db="EMBL/GenBank/DDBJ databases">
        <title>Next Generation Sequencing and Analysis of the Genome of Puccinia sorghi L Schw, the Causal Agent of Maize Common Rust.</title>
        <authorList>
            <person name="Rochi L."/>
            <person name="Burguener G."/>
            <person name="Darino M."/>
            <person name="Turjanski A."/>
            <person name="Kreff E."/>
            <person name="Dieguez M.J."/>
            <person name="Sacco F."/>
        </authorList>
    </citation>
    <scope>NUCLEOTIDE SEQUENCE [LARGE SCALE GENOMIC DNA]</scope>
    <source>
        <strain evidence="1 2">RO10H11247</strain>
    </source>
</reference>
<comment type="caution">
    <text evidence="1">The sequence shown here is derived from an EMBL/GenBank/DDBJ whole genome shotgun (WGS) entry which is preliminary data.</text>
</comment>
<organism evidence="1 2">
    <name type="scientific">Puccinia sorghi</name>
    <dbReference type="NCBI Taxonomy" id="27349"/>
    <lineage>
        <taxon>Eukaryota</taxon>
        <taxon>Fungi</taxon>
        <taxon>Dikarya</taxon>
        <taxon>Basidiomycota</taxon>
        <taxon>Pucciniomycotina</taxon>
        <taxon>Pucciniomycetes</taxon>
        <taxon>Pucciniales</taxon>
        <taxon>Pucciniaceae</taxon>
        <taxon>Puccinia</taxon>
    </lineage>
</organism>
<dbReference type="EMBL" id="LAVV01006616">
    <property type="protein sequence ID" value="KNZ59091.1"/>
    <property type="molecule type" value="Genomic_DNA"/>
</dbReference>
<evidence type="ECO:0000313" key="1">
    <source>
        <dbReference type="EMBL" id="KNZ59091.1"/>
    </source>
</evidence>
<accession>A0A0L6VE77</accession>
<dbReference type="PROSITE" id="PS51257">
    <property type="entry name" value="PROKAR_LIPOPROTEIN"/>
    <property type="match status" value="1"/>
</dbReference>
<keyword evidence="2" id="KW-1185">Reference proteome</keyword>
<protein>
    <submittedName>
        <fullName evidence="1">Uncharacterized protein</fullName>
    </submittedName>
</protein>
<dbReference type="Proteomes" id="UP000037035">
    <property type="component" value="Unassembled WGS sequence"/>
</dbReference>
<sequence length="495" mass="55995">MRTLPDNPHPPLSSIIFVSCCDSNDKGWKKNRMRLVLTWWVAILNLTNQKIRKSQLALFLYDQWHTGWVAEVTKKRGPGYEAFLDWLLSCYFCYDNLVEEVGFCSRSQWVTLARFFRSKIHWNNNIVLLFIHKWRFFLFIPILYYLDTITAKKNLLNCLQLTCRKSQEASVVIQTMLQNDCAKKFYIGKHVEFGWQLGWSMLHVNCRQLNDFIQCFTAKNLAQIPAVDIQKLPGSFCCYSNLSPRVIQPRFDAFIIHSDCAKTSTYANRWSLDDSLAGECCMSTAGSCESFSGACCSPNLNPSFQLTHPCHNQVPQTGDSLMMSNTGTQSKENFHCQESSLAPSPLLGCKETSERGAFLSSLKSQESGLPESIFLRSITNLTPLLCAKAACPSRQNLYQDVLKLSGKKHEQILPRHAQESPDSNGVIAASVLCQEDLVVRWARITHQNSHSLQARILKLGASPSFRGSRCKPLLRSFVRGLCPTLQKKTCSTACS</sequence>
<name>A0A0L6VE77_9BASI</name>
<dbReference type="AlphaFoldDB" id="A0A0L6VE77"/>
<dbReference type="VEuPathDB" id="FungiDB:VP01_1800g5"/>